<dbReference type="FunFam" id="3.40.30.10:FF:000107">
    <property type="entry name" value="Protein disulfide-isomerase 5-2"/>
    <property type="match status" value="1"/>
</dbReference>
<dbReference type="InterPro" id="IPR013766">
    <property type="entry name" value="Thioredoxin_domain"/>
</dbReference>
<proteinExistence type="inferred from homology"/>
<dbReference type="AlphaFoldDB" id="A0A2K1KWR6"/>
<accession>A0A2K1KWR6</accession>
<evidence type="ECO:0000256" key="6">
    <source>
        <dbReference type="SAM" id="SignalP"/>
    </source>
</evidence>
<reference evidence="8 10" key="1">
    <citation type="journal article" date="2008" name="Science">
        <title>The Physcomitrella genome reveals evolutionary insights into the conquest of land by plants.</title>
        <authorList>
            <person name="Rensing S."/>
            <person name="Lang D."/>
            <person name="Zimmer A."/>
            <person name="Terry A."/>
            <person name="Salamov A."/>
            <person name="Shapiro H."/>
            <person name="Nishiyama T."/>
            <person name="Perroud P.-F."/>
            <person name="Lindquist E."/>
            <person name="Kamisugi Y."/>
            <person name="Tanahashi T."/>
            <person name="Sakakibara K."/>
            <person name="Fujita T."/>
            <person name="Oishi K."/>
            <person name="Shin-I T."/>
            <person name="Kuroki Y."/>
            <person name="Toyoda A."/>
            <person name="Suzuki Y."/>
            <person name="Hashimoto A."/>
            <person name="Yamaguchi K."/>
            <person name="Sugano A."/>
            <person name="Kohara Y."/>
            <person name="Fujiyama A."/>
            <person name="Anterola A."/>
            <person name="Aoki S."/>
            <person name="Ashton N."/>
            <person name="Barbazuk W.B."/>
            <person name="Barker E."/>
            <person name="Bennetzen J."/>
            <person name="Bezanilla M."/>
            <person name="Blankenship R."/>
            <person name="Cho S.H."/>
            <person name="Dutcher S."/>
            <person name="Estelle M."/>
            <person name="Fawcett J.A."/>
            <person name="Gundlach H."/>
            <person name="Hanada K."/>
            <person name="Heyl A."/>
            <person name="Hicks K.A."/>
            <person name="Hugh J."/>
            <person name="Lohr M."/>
            <person name="Mayer K."/>
            <person name="Melkozernov A."/>
            <person name="Murata T."/>
            <person name="Nelson D."/>
            <person name="Pils B."/>
            <person name="Prigge M."/>
            <person name="Reiss B."/>
            <person name="Renner T."/>
            <person name="Rombauts S."/>
            <person name="Rushton P."/>
            <person name="Sanderfoot A."/>
            <person name="Schween G."/>
            <person name="Shiu S.-H."/>
            <person name="Stueber K."/>
            <person name="Theodoulou F.L."/>
            <person name="Tu H."/>
            <person name="Van de Peer Y."/>
            <person name="Verrier P.J."/>
            <person name="Waters E."/>
            <person name="Wood A."/>
            <person name="Yang L."/>
            <person name="Cove D."/>
            <person name="Cuming A."/>
            <person name="Hasebe M."/>
            <person name="Lucas S."/>
            <person name="Mishler D.B."/>
            <person name="Reski R."/>
            <person name="Grigoriev I."/>
            <person name="Quatrano R.S."/>
            <person name="Boore J.L."/>
        </authorList>
    </citation>
    <scope>NUCLEOTIDE SEQUENCE [LARGE SCALE GENOMIC DNA]</scope>
    <source>
        <strain evidence="9 10">cv. Gransden 2004</strain>
    </source>
</reference>
<keyword evidence="10" id="KW-1185">Reference proteome</keyword>
<name>A0A2K1KWR6_PHYPA</name>
<evidence type="ECO:0000256" key="4">
    <source>
        <dbReference type="ARBA" id="ARBA00023284"/>
    </source>
</evidence>
<dbReference type="EMBL" id="ABEU02000003">
    <property type="protein sequence ID" value="PNR58232.1"/>
    <property type="molecule type" value="Genomic_DNA"/>
</dbReference>
<dbReference type="EnsemblPlants" id="Pp3c3_31600V3.2">
    <property type="protein sequence ID" value="Pp3c3_31600V3.2"/>
    <property type="gene ID" value="Pp3c3_31600"/>
</dbReference>
<dbReference type="PROSITE" id="PS51352">
    <property type="entry name" value="THIOREDOXIN_2"/>
    <property type="match status" value="1"/>
</dbReference>
<dbReference type="Gramene" id="Pp3c3_31600V3.2">
    <property type="protein sequence ID" value="Pp3c3_31600V3.2"/>
    <property type="gene ID" value="Pp3c3_31600"/>
</dbReference>
<dbReference type="Proteomes" id="UP000006727">
    <property type="component" value="Chromosome 3"/>
</dbReference>
<dbReference type="CDD" id="cd02961">
    <property type="entry name" value="PDI_a_family"/>
    <property type="match status" value="1"/>
</dbReference>
<sequence length="440" mass="49424">MAIVVKVLALVLLLRSAVSLAAVQLDDLEESPDLGKVVELTDASIEAALNRHEYILIDFYAPWCKHCQSLSPQLDQAAPFLADGEPSIVVAKLNADKYRTMAEKYDISFYPTLKFFANGYPTDYDGPHSANALVSHVRRLTAPAIEVYTSESRFRDFLKTHGSELPIFVGFGLEASALEKLAHKHRNKGWFIVLGEYSEKAHEDFKFDERHALVVLRGEDEVQDVYYGPFEGPDLVNFVKRNLPPLVTPLNIDSLKFLTEDGRPIVVGVLENNSTAEADAFIKSMKAAAQANRDFVFASIVASQWPKFLRPFALGRKPVLPAVIIWDSKQYAKSDKTVDFGDQMESKVADLLQRFREKTITLLEVKGPTLYEKATENTTQMLQALILLFALFFQWIRKNREAAANLRREAPESEEPRSDQPRASEPSGVDEINADSNKED</sequence>
<dbReference type="GO" id="GO:0006457">
    <property type="term" value="P:protein folding"/>
    <property type="evidence" value="ECO:0000318"/>
    <property type="project" value="GO_Central"/>
</dbReference>
<dbReference type="Gene3D" id="3.40.30.10">
    <property type="entry name" value="Glutaredoxin"/>
    <property type="match status" value="2"/>
</dbReference>
<dbReference type="GeneID" id="112279380"/>
<dbReference type="Pfam" id="PF13848">
    <property type="entry name" value="Thioredoxin_6"/>
    <property type="match status" value="1"/>
</dbReference>
<dbReference type="Pfam" id="PF00085">
    <property type="entry name" value="Thioredoxin"/>
    <property type="match status" value="1"/>
</dbReference>
<evidence type="ECO:0000313" key="10">
    <source>
        <dbReference type="Proteomes" id="UP000006727"/>
    </source>
</evidence>
<reference evidence="9" key="3">
    <citation type="submission" date="2020-12" db="UniProtKB">
        <authorList>
            <consortium name="EnsemblPlants"/>
        </authorList>
    </citation>
    <scope>IDENTIFICATION</scope>
</reference>
<feature type="compositionally biased region" description="Basic and acidic residues" evidence="5">
    <location>
        <begin position="404"/>
        <end position="422"/>
    </location>
</feature>
<dbReference type="InterPro" id="IPR036249">
    <property type="entry name" value="Thioredoxin-like_sf"/>
</dbReference>
<dbReference type="GO" id="GO:0034976">
    <property type="term" value="P:response to endoplasmic reticulum stress"/>
    <property type="evidence" value="ECO:0000318"/>
    <property type="project" value="GO_Central"/>
</dbReference>
<dbReference type="SUPFAM" id="SSF52833">
    <property type="entry name" value="Thioredoxin-like"/>
    <property type="match status" value="2"/>
</dbReference>
<dbReference type="Gramene" id="Pp3c3_31600V3.1">
    <property type="protein sequence ID" value="Pp3c3_31600V3.1"/>
    <property type="gene ID" value="Pp3c3_31600"/>
</dbReference>
<dbReference type="PANTHER" id="PTHR18929:SF218">
    <property type="entry name" value="PROTEIN DISULFIDE-ISOMERASE 5-2"/>
    <property type="match status" value="1"/>
</dbReference>
<keyword evidence="3" id="KW-1015">Disulfide bond</keyword>
<evidence type="ECO:0000256" key="3">
    <source>
        <dbReference type="ARBA" id="ARBA00023157"/>
    </source>
</evidence>
<feature type="domain" description="Thioredoxin" evidence="7">
    <location>
        <begin position="19"/>
        <end position="142"/>
    </location>
</feature>
<feature type="signal peptide" evidence="6">
    <location>
        <begin position="1"/>
        <end position="21"/>
    </location>
</feature>
<protein>
    <recommendedName>
        <fullName evidence="7">Thioredoxin domain-containing protein</fullName>
    </recommendedName>
</protein>
<evidence type="ECO:0000256" key="5">
    <source>
        <dbReference type="SAM" id="MobiDB-lite"/>
    </source>
</evidence>
<evidence type="ECO:0000313" key="9">
    <source>
        <dbReference type="EnsemblPlants" id="Pp3c3_31600V3.1"/>
    </source>
</evidence>
<dbReference type="FunCoup" id="A0A2K1KWR6">
    <property type="interactions" value="694"/>
</dbReference>
<dbReference type="OrthoDB" id="74910at2759"/>
<dbReference type="PANTHER" id="PTHR18929">
    <property type="entry name" value="PROTEIN DISULFIDE ISOMERASE"/>
    <property type="match status" value="1"/>
</dbReference>
<evidence type="ECO:0000256" key="1">
    <source>
        <dbReference type="ARBA" id="ARBA00006347"/>
    </source>
</evidence>
<keyword evidence="4" id="KW-0676">Redox-active center</keyword>
<gene>
    <name evidence="9" type="primary">LOC112279380</name>
    <name evidence="8" type="ORF">PHYPA_005227</name>
</gene>
<dbReference type="PRINTS" id="PR00421">
    <property type="entry name" value="THIOREDOXIN"/>
</dbReference>
<feature type="region of interest" description="Disordered" evidence="5">
    <location>
        <begin position="404"/>
        <end position="440"/>
    </location>
</feature>
<evidence type="ECO:0000313" key="8">
    <source>
        <dbReference type="EMBL" id="PNR58232.1"/>
    </source>
</evidence>
<dbReference type="KEGG" id="ppp:112279380"/>
<keyword evidence="2 6" id="KW-0732">Signal</keyword>
<dbReference type="GO" id="GO:0005783">
    <property type="term" value="C:endoplasmic reticulum"/>
    <property type="evidence" value="ECO:0000318"/>
    <property type="project" value="GO_Central"/>
</dbReference>
<dbReference type="EnsemblPlants" id="Pp3c3_31600V3.1">
    <property type="protein sequence ID" value="Pp3c3_31600V3.1"/>
    <property type="gene ID" value="Pp3c3_31600"/>
</dbReference>
<dbReference type="GO" id="GO:0003756">
    <property type="term" value="F:protein disulfide isomerase activity"/>
    <property type="evidence" value="ECO:0000318"/>
    <property type="project" value="GO_Central"/>
</dbReference>
<comment type="similarity">
    <text evidence="1">Belongs to the protein disulfide isomerase family.</text>
</comment>
<dbReference type="RefSeq" id="XP_024369534.1">
    <property type="nucleotide sequence ID" value="XM_024513766.2"/>
</dbReference>
<organism evidence="8">
    <name type="scientific">Physcomitrium patens</name>
    <name type="common">Spreading-leaved earth moss</name>
    <name type="synonym">Physcomitrella patens</name>
    <dbReference type="NCBI Taxonomy" id="3218"/>
    <lineage>
        <taxon>Eukaryota</taxon>
        <taxon>Viridiplantae</taxon>
        <taxon>Streptophyta</taxon>
        <taxon>Embryophyta</taxon>
        <taxon>Bryophyta</taxon>
        <taxon>Bryophytina</taxon>
        <taxon>Bryopsida</taxon>
        <taxon>Funariidae</taxon>
        <taxon>Funariales</taxon>
        <taxon>Funariaceae</taxon>
        <taxon>Physcomitrium</taxon>
    </lineage>
</organism>
<feature type="chain" id="PRO_5043158368" description="Thioredoxin domain-containing protein" evidence="6">
    <location>
        <begin position="22"/>
        <end position="440"/>
    </location>
</feature>
<evidence type="ECO:0000256" key="2">
    <source>
        <dbReference type="ARBA" id="ARBA00022729"/>
    </source>
</evidence>
<evidence type="ECO:0000259" key="7">
    <source>
        <dbReference type="PROSITE" id="PS51352"/>
    </source>
</evidence>
<reference evidence="8 10" key="2">
    <citation type="journal article" date="2018" name="Plant J.">
        <title>The Physcomitrella patens chromosome-scale assembly reveals moss genome structure and evolution.</title>
        <authorList>
            <person name="Lang D."/>
            <person name="Ullrich K.K."/>
            <person name="Murat F."/>
            <person name="Fuchs J."/>
            <person name="Jenkins J."/>
            <person name="Haas F.B."/>
            <person name="Piednoel M."/>
            <person name="Gundlach H."/>
            <person name="Van Bel M."/>
            <person name="Meyberg R."/>
            <person name="Vives C."/>
            <person name="Morata J."/>
            <person name="Symeonidi A."/>
            <person name="Hiss M."/>
            <person name="Muchero W."/>
            <person name="Kamisugi Y."/>
            <person name="Saleh O."/>
            <person name="Blanc G."/>
            <person name="Decker E.L."/>
            <person name="van Gessel N."/>
            <person name="Grimwood J."/>
            <person name="Hayes R.D."/>
            <person name="Graham S.W."/>
            <person name="Gunter L.E."/>
            <person name="McDaniel S.F."/>
            <person name="Hoernstein S.N.W."/>
            <person name="Larsson A."/>
            <person name="Li F.W."/>
            <person name="Perroud P.F."/>
            <person name="Phillips J."/>
            <person name="Ranjan P."/>
            <person name="Rokshar D.S."/>
            <person name="Rothfels C.J."/>
            <person name="Schneider L."/>
            <person name="Shu S."/>
            <person name="Stevenson D.W."/>
            <person name="Thummler F."/>
            <person name="Tillich M."/>
            <person name="Villarreal Aguilar J.C."/>
            <person name="Widiez T."/>
            <person name="Wong G.K."/>
            <person name="Wymore A."/>
            <person name="Zhang Y."/>
            <person name="Zimmer A.D."/>
            <person name="Quatrano R.S."/>
            <person name="Mayer K.F.X."/>
            <person name="Goodstein D."/>
            <person name="Casacuberta J.M."/>
            <person name="Vandepoele K."/>
            <person name="Reski R."/>
            <person name="Cuming A.C."/>
            <person name="Tuskan G.A."/>
            <person name="Maumus F."/>
            <person name="Salse J."/>
            <person name="Schmutz J."/>
            <person name="Rensing S.A."/>
        </authorList>
    </citation>
    <scope>NUCLEOTIDE SEQUENCE [LARGE SCALE GENOMIC DNA]</scope>
    <source>
        <strain evidence="9 10">cv. Gransden 2004</strain>
    </source>
</reference>
<dbReference type="STRING" id="3218.A0A2K1KWR6"/>
<dbReference type="PaxDb" id="3218-PP1S55_265V6.1"/>